<dbReference type="EMBL" id="LT607413">
    <property type="protein sequence ID" value="SCF26248.1"/>
    <property type="molecule type" value="Genomic_DNA"/>
</dbReference>
<keyword evidence="2" id="KW-1185">Reference proteome</keyword>
<evidence type="ECO:0000313" key="2">
    <source>
        <dbReference type="Proteomes" id="UP000198253"/>
    </source>
</evidence>
<organism evidence="1 2">
    <name type="scientific">Micromonospora echinospora</name>
    <name type="common">Micromonospora purpurea</name>
    <dbReference type="NCBI Taxonomy" id="1877"/>
    <lineage>
        <taxon>Bacteria</taxon>
        <taxon>Bacillati</taxon>
        <taxon>Actinomycetota</taxon>
        <taxon>Actinomycetes</taxon>
        <taxon>Micromonosporales</taxon>
        <taxon>Micromonosporaceae</taxon>
        <taxon>Micromonospora</taxon>
    </lineage>
</organism>
<dbReference type="Proteomes" id="UP000198253">
    <property type="component" value="Chromosome I"/>
</dbReference>
<gene>
    <name evidence="1" type="ORF">GA0070618_4594</name>
</gene>
<dbReference type="RefSeq" id="WP_143740400.1">
    <property type="nucleotide sequence ID" value="NZ_JBFAII010000005.1"/>
</dbReference>
<accession>A0A1C4YZV7</accession>
<dbReference type="InParanoid" id="A0A1C4YZV7"/>
<name>A0A1C4YZV7_MICEC</name>
<reference evidence="2" key="1">
    <citation type="submission" date="2016-06" db="EMBL/GenBank/DDBJ databases">
        <authorList>
            <person name="Varghese N."/>
            <person name="Submissions Spin"/>
        </authorList>
    </citation>
    <scope>NUCLEOTIDE SEQUENCE [LARGE SCALE GENOMIC DNA]</scope>
    <source>
        <strain evidence="2">DSM 43816</strain>
    </source>
</reference>
<sequence length="70" mass="7214">MTDAGTDSGPVIRKLSFFGSGSRPARTVDTPNGTYPVARAGTPTDDPPPGDGEPKGCLFYRPGCPCGVPF</sequence>
<evidence type="ECO:0000313" key="1">
    <source>
        <dbReference type="EMBL" id="SCF26248.1"/>
    </source>
</evidence>
<dbReference type="AlphaFoldDB" id="A0A1C4YZV7"/>
<protein>
    <submittedName>
        <fullName evidence="1">Uncharacterized protein</fullName>
    </submittedName>
</protein>
<proteinExistence type="predicted"/>